<dbReference type="SUPFAM" id="SSF52540">
    <property type="entry name" value="P-loop containing nucleoside triphosphate hydrolases"/>
    <property type="match status" value="1"/>
</dbReference>
<sequence>MDIDIIDTISARASRQYSETEGDYRNEDGLLICGKCNTQKECVLTKRDGTTRTVRCACECSVAQNAKEAEEKRKRDRLQYLDSMRRTGFPDAEMREWTFAKSDHADQRNENIARRYVANFDAMRKQGTGLLLCGSVGTGKSFLAAAIANELISQGTPCLMTNFSRIISRISEKFGGDQKYLDDLNRFDLLIIDDLGAERDTEFTWEKVMNVIDARYRAGLPLIITTNLGPKDFTDRGDIRRQRVFSRLKEMCVCLEVKGMDRRGKKMQDKLQTAKSLLGL</sequence>
<dbReference type="SMART" id="SM00382">
    <property type="entry name" value="AAA"/>
    <property type="match status" value="1"/>
</dbReference>
<dbReference type="PANTHER" id="PTHR30050">
    <property type="entry name" value="CHROMOSOMAL REPLICATION INITIATOR PROTEIN DNAA"/>
    <property type="match status" value="1"/>
</dbReference>
<dbReference type="NCBIfam" id="NF005992">
    <property type="entry name" value="PRK08116.1"/>
    <property type="match status" value="1"/>
</dbReference>
<accession>A0ABY5TVB3</accession>
<dbReference type="InterPro" id="IPR002611">
    <property type="entry name" value="IstB_ATP-bd"/>
</dbReference>
<dbReference type="PANTHER" id="PTHR30050:SF4">
    <property type="entry name" value="ATP-BINDING PROTEIN RV3427C IN INSERTION SEQUENCE-RELATED"/>
    <property type="match status" value="1"/>
</dbReference>
<dbReference type="InterPro" id="IPR003593">
    <property type="entry name" value="AAA+_ATPase"/>
</dbReference>
<reference evidence="2 3" key="1">
    <citation type="submission" date="2022-07" db="EMBL/GenBank/DDBJ databases">
        <authorList>
            <person name="Nishijima S."/>
        </authorList>
    </citation>
    <scope>NUCLEOTIDE SEQUENCE [LARGE SCALE GENOMIC DNA]</scope>
    <source>
        <strain evidence="2">3589_105981</strain>
    </source>
</reference>
<dbReference type="CDD" id="cd00009">
    <property type="entry name" value="AAA"/>
    <property type="match status" value="1"/>
</dbReference>
<proteinExistence type="predicted"/>
<name>A0ABY5TVB3_9VIRU</name>
<keyword evidence="3" id="KW-1185">Reference proteome</keyword>
<dbReference type="InterPro" id="IPR027417">
    <property type="entry name" value="P-loop_NTPase"/>
</dbReference>
<evidence type="ECO:0000259" key="1">
    <source>
        <dbReference type="SMART" id="SM00382"/>
    </source>
</evidence>
<evidence type="ECO:0000313" key="3">
    <source>
        <dbReference type="Proteomes" id="UP001158744"/>
    </source>
</evidence>
<feature type="domain" description="AAA+ ATPase" evidence="1">
    <location>
        <begin position="126"/>
        <end position="255"/>
    </location>
</feature>
<organism evidence="2 3">
    <name type="scientific">Bacteriophage sp</name>
    <dbReference type="NCBI Taxonomy" id="38018"/>
    <lineage>
        <taxon>Viruses</taxon>
    </lineage>
</organism>
<dbReference type="EMBL" id="OP072690">
    <property type="protein sequence ID" value="UVX67669.1"/>
    <property type="molecule type" value="Genomic_DNA"/>
</dbReference>
<dbReference type="Proteomes" id="UP001158744">
    <property type="component" value="Segment"/>
</dbReference>
<dbReference type="Gene3D" id="3.40.50.300">
    <property type="entry name" value="P-loop containing nucleotide triphosphate hydrolases"/>
    <property type="match status" value="1"/>
</dbReference>
<protein>
    <submittedName>
        <fullName evidence="2">AFG1-like ATPase</fullName>
    </submittedName>
</protein>
<evidence type="ECO:0000313" key="2">
    <source>
        <dbReference type="EMBL" id="UVX67669.1"/>
    </source>
</evidence>
<dbReference type="Pfam" id="PF01695">
    <property type="entry name" value="IstB_IS21"/>
    <property type="match status" value="1"/>
</dbReference>